<evidence type="ECO:0000313" key="1">
    <source>
        <dbReference type="EMBL" id="KKK64684.1"/>
    </source>
</evidence>
<organism evidence="1">
    <name type="scientific">marine sediment metagenome</name>
    <dbReference type="NCBI Taxonomy" id="412755"/>
    <lineage>
        <taxon>unclassified sequences</taxon>
        <taxon>metagenomes</taxon>
        <taxon>ecological metagenomes</taxon>
    </lineage>
</organism>
<sequence length="80" mass="9304">LCLPGEMPRRGKVSLRGAMNDNGQQEQVPNWWRVKVVIWLMQVIQRCFKAAIPAEDGYCEHFYGWDYCDELGCENNPLTK</sequence>
<proteinExistence type="predicted"/>
<reference evidence="1" key="1">
    <citation type="journal article" date="2015" name="Nature">
        <title>Complex archaea that bridge the gap between prokaryotes and eukaryotes.</title>
        <authorList>
            <person name="Spang A."/>
            <person name="Saw J.H."/>
            <person name="Jorgensen S.L."/>
            <person name="Zaremba-Niedzwiedzka K."/>
            <person name="Martijn J."/>
            <person name="Lind A.E."/>
            <person name="van Eijk R."/>
            <person name="Schleper C."/>
            <person name="Guy L."/>
            <person name="Ettema T.J."/>
        </authorList>
    </citation>
    <scope>NUCLEOTIDE SEQUENCE</scope>
</reference>
<dbReference type="EMBL" id="LAZR01060911">
    <property type="protein sequence ID" value="KKK64684.1"/>
    <property type="molecule type" value="Genomic_DNA"/>
</dbReference>
<name>A0A0F8ZDW2_9ZZZZ</name>
<feature type="non-terminal residue" evidence="1">
    <location>
        <position position="1"/>
    </location>
</feature>
<comment type="caution">
    <text evidence="1">The sequence shown here is derived from an EMBL/GenBank/DDBJ whole genome shotgun (WGS) entry which is preliminary data.</text>
</comment>
<dbReference type="AlphaFoldDB" id="A0A0F8ZDW2"/>
<gene>
    <name evidence="1" type="ORF">LCGC14_2981690</name>
</gene>
<accession>A0A0F8ZDW2</accession>
<protein>
    <submittedName>
        <fullName evidence="1">Uncharacterized protein</fullName>
    </submittedName>
</protein>